<comment type="caution">
    <text evidence="6">The sequence shown here is derived from an EMBL/GenBank/DDBJ whole genome shotgun (WGS) entry which is preliminary data.</text>
</comment>
<keyword evidence="3" id="KW-0560">Oxidoreductase</keyword>
<dbReference type="Proteomes" id="UP001383192">
    <property type="component" value="Unassembled WGS sequence"/>
</dbReference>
<dbReference type="PRINTS" id="PR00081">
    <property type="entry name" value="GDHRDH"/>
</dbReference>
<reference evidence="6 7" key="1">
    <citation type="submission" date="2024-01" db="EMBL/GenBank/DDBJ databases">
        <title>A draft genome for a cacao thread blight-causing isolate of Paramarasmius palmivorus.</title>
        <authorList>
            <person name="Baruah I.K."/>
            <person name="Bukari Y."/>
            <person name="Amoako-Attah I."/>
            <person name="Meinhardt L.W."/>
            <person name="Bailey B.A."/>
            <person name="Cohen S.P."/>
        </authorList>
    </citation>
    <scope>NUCLEOTIDE SEQUENCE [LARGE SCALE GENOMIC DNA]</scope>
    <source>
        <strain evidence="6 7">GH-12</strain>
    </source>
</reference>
<keyword evidence="2" id="KW-0521">NADP</keyword>
<evidence type="ECO:0000313" key="5">
    <source>
        <dbReference type="EMBL" id="KAK7030979.1"/>
    </source>
</evidence>
<dbReference type="InterPro" id="IPR051911">
    <property type="entry name" value="SDR_oxidoreductase"/>
</dbReference>
<sequence length="289" mass="31147">MSSNQLVWLITGTSVGLGHELTLAALQRGDKVIAITRSTSLEQTTTELAPKGASVLELDVTSPLETLAEVAKKAISIYGRVDVIVNNAGEMLVGPVEENSPEESFQQFNANVFGGLNVARAFLPHLRESGTGTIVLMGSIVGWKSSPTTALYAGTKWALRGISSSLHDEISPFGLKSICVDFGYILNKCFNPPDRKPYISKLSYYTKLTDEYEATLQILITTNKQPGDPIKGVNALIDIVRNEGLAKDKPFSGNVVLGSDAYRAAKSGSEKNLELLEAWKDVSVGTDRV</sequence>
<dbReference type="CDD" id="cd05374">
    <property type="entry name" value="17beta-HSD-like_SDR_c"/>
    <property type="match status" value="1"/>
</dbReference>
<dbReference type="EMBL" id="JAYKXP010000040">
    <property type="protein sequence ID" value="KAK7039050.1"/>
    <property type="molecule type" value="Genomic_DNA"/>
</dbReference>
<evidence type="ECO:0000256" key="2">
    <source>
        <dbReference type="ARBA" id="ARBA00022857"/>
    </source>
</evidence>
<dbReference type="SUPFAM" id="SSF51735">
    <property type="entry name" value="NAD(P)-binding Rossmann-fold domains"/>
    <property type="match status" value="1"/>
</dbReference>
<dbReference type="PANTHER" id="PTHR43976">
    <property type="entry name" value="SHORT CHAIN DEHYDROGENASE"/>
    <property type="match status" value="1"/>
</dbReference>
<dbReference type="GO" id="GO:0016491">
    <property type="term" value="F:oxidoreductase activity"/>
    <property type="evidence" value="ECO:0007669"/>
    <property type="project" value="UniProtKB-KW"/>
</dbReference>
<evidence type="ECO:0000313" key="7">
    <source>
        <dbReference type="Proteomes" id="UP001383192"/>
    </source>
</evidence>
<evidence type="ECO:0000256" key="3">
    <source>
        <dbReference type="ARBA" id="ARBA00023002"/>
    </source>
</evidence>
<dbReference type="InterPro" id="IPR002347">
    <property type="entry name" value="SDR_fam"/>
</dbReference>
<keyword evidence="7" id="KW-1185">Reference proteome</keyword>
<dbReference type="InterPro" id="IPR036291">
    <property type="entry name" value="NAD(P)-bd_dom_sf"/>
</dbReference>
<accession>A0AAW0CIZ8</accession>
<dbReference type="Pfam" id="PF00106">
    <property type="entry name" value="adh_short"/>
    <property type="match status" value="1"/>
</dbReference>
<evidence type="ECO:0000256" key="1">
    <source>
        <dbReference type="ARBA" id="ARBA00006484"/>
    </source>
</evidence>
<dbReference type="Gene3D" id="3.40.50.720">
    <property type="entry name" value="NAD(P)-binding Rossmann-like Domain"/>
    <property type="match status" value="1"/>
</dbReference>
<name>A0AAW0CIZ8_9AGAR</name>
<dbReference type="EMBL" id="JAYKXP010000072">
    <property type="protein sequence ID" value="KAK7030979.1"/>
    <property type="molecule type" value="Genomic_DNA"/>
</dbReference>
<comment type="similarity">
    <text evidence="1 4">Belongs to the short-chain dehydrogenases/reductases (SDR) family.</text>
</comment>
<proteinExistence type="inferred from homology"/>
<evidence type="ECO:0000313" key="6">
    <source>
        <dbReference type="EMBL" id="KAK7039050.1"/>
    </source>
</evidence>
<dbReference type="PANTHER" id="PTHR43976:SF16">
    <property type="entry name" value="SHORT-CHAIN DEHYDROGENASE_REDUCTASE FAMILY PROTEIN"/>
    <property type="match status" value="1"/>
</dbReference>
<dbReference type="InterPro" id="IPR020904">
    <property type="entry name" value="Sc_DH/Rdtase_CS"/>
</dbReference>
<protein>
    <submittedName>
        <fullName evidence="6">Uncharacterized protein</fullName>
    </submittedName>
</protein>
<evidence type="ECO:0000256" key="4">
    <source>
        <dbReference type="RuleBase" id="RU000363"/>
    </source>
</evidence>
<organism evidence="6 7">
    <name type="scientific">Paramarasmius palmivorus</name>
    <dbReference type="NCBI Taxonomy" id="297713"/>
    <lineage>
        <taxon>Eukaryota</taxon>
        <taxon>Fungi</taxon>
        <taxon>Dikarya</taxon>
        <taxon>Basidiomycota</taxon>
        <taxon>Agaricomycotina</taxon>
        <taxon>Agaricomycetes</taxon>
        <taxon>Agaricomycetidae</taxon>
        <taxon>Agaricales</taxon>
        <taxon>Marasmiineae</taxon>
        <taxon>Marasmiaceae</taxon>
        <taxon>Paramarasmius</taxon>
    </lineage>
</organism>
<dbReference type="PROSITE" id="PS00061">
    <property type="entry name" value="ADH_SHORT"/>
    <property type="match status" value="1"/>
</dbReference>
<dbReference type="PRINTS" id="PR00080">
    <property type="entry name" value="SDRFAMILY"/>
</dbReference>
<dbReference type="AlphaFoldDB" id="A0AAW0CIZ8"/>
<gene>
    <name evidence="6" type="ORF">VNI00_010205</name>
    <name evidence="5" type="ORF">VNI00_013761</name>
</gene>